<evidence type="ECO:0000256" key="1">
    <source>
        <dbReference type="ARBA" id="ARBA00022603"/>
    </source>
</evidence>
<sequence>MSAPDPGHGGHTHGEQPNGGHGHARVDADEDPTAFWERRYAGAGPVWSGRVNRTLAAAVEHWPPGDALDLGCGEGGDVLWLAERGWRATGIDLSETAIARAREAAARGGSEARFVAADLGRWIEDPHRAADAAGPFDLVTASFLQSPVELPRERILRAAAERVAPGGRLVVISHAAPPPWAEGHPGPFPSPESEVALLGLDPERWAVTAEVRTREATGPDGEPTTLDDTLVVAQRIGGALQ</sequence>
<evidence type="ECO:0000313" key="7">
    <source>
        <dbReference type="Proteomes" id="UP000289260"/>
    </source>
</evidence>
<gene>
    <name evidence="6" type="ORF">EVS81_07550</name>
</gene>
<reference evidence="6 7" key="1">
    <citation type="submission" date="2019-02" db="EMBL/GenBank/DDBJ databases">
        <authorList>
            <person name="Sun L."/>
            <person name="Pan D."/>
            <person name="Wu X."/>
        </authorList>
    </citation>
    <scope>NUCLEOTIDE SEQUENCE [LARGE SCALE GENOMIC DNA]</scope>
    <source>
        <strain evidence="6 7">JW-1</strain>
    </source>
</reference>
<protein>
    <submittedName>
        <fullName evidence="6">Class I SAM-dependent methyltransferase</fullName>
    </submittedName>
</protein>
<accession>A0A4V0Z1K2</accession>
<keyword evidence="2 6" id="KW-0808">Transferase</keyword>
<dbReference type="GO" id="GO:0032259">
    <property type="term" value="P:methylation"/>
    <property type="evidence" value="ECO:0007669"/>
    <property type="project" value="UniProtKB-KW"/>
</dbReference>
<evidence type="ECO:0000259" key="5">
    <source>
        <dbReference type="Pfam" id="PF13649"/>
    </source>
</evidence>
<dbReference type="KEGG" id="ltr:EVS81_07550"/>
<dbReference type="CDD" id="cd02440">
    <property type="entry name" value="AdoMet_MTases"/>
    <property type="match status" value="1"/>
</dbReference>
<evidence type="ECO:0000256" key="3">
    <source>
        <dbReference type="ARBA" id="ARBA00022691"/>
    </source>
</evidence>
<evidence type="ECO:0000313" key="6">
    <source>
        <dbReference type="EMBL" id="QBE48699.1"/>
    </source>
</evidence>
<dbReference type="InterPro" id="IPR029063">
    <property type="entry name" value="SAM-dependent_MTases_sf"/>
</dbReference>
<feature type="domain" description="Methyltransferase" evidence="5">
    <location>
        <begin position="68"/>
        <end position="167"/>
    </location>
</feature>
<dbReference type="SUPFAM" id="SSF53335">
    <property type="entry name" value="S-adenosyl-L-methionine-dependent methyltransferases"/>
    <property type="match status" value="1"/>
</dbReference>
<dbReference type="Gene3D" id="3.40.50.150">
    <property type="entry name" value="Vaccinia Virus protein VP39"/>
    <property type="match status" value="1"/>
</dbReference>
<dbReference type="AlphaFoldDB" id="A0A4V0Z1K2"/>
<dbReference type="GO" id="GO:0008168">
    <property type="term" value="F:methyltransferase activity"/>
    <property type="evidence" value="ECO:0007669"/>
    <property type="project" value="UniProtKB-KW"/>
</dbReference>
<keyword evidence="1 6" id="KW-0489">Methyltransferase</keyword>
<dbReference type="PANTHER" id="PTHR43464">
    <property type="entry name" value="METHYLTRANSFERASE"/>
    <property type="match status" value="1"/>
</dbReference>
<dbReference type="Proteomes" id="UP000289260">
    <property type="component" value="Chromosome"/>
</dbReference>
<dbReference type="Pfam" id="PF13649">
    <property type="entry name" value="Methyltransf_25"/>
    <property type="match status" value="1"/>
</dbReference>
<dbReference type="PANTHER" id="PTHR43464:SF19">
    <property type="entry name" value="UBIQUINONE BIOSYNTHESIS O-METHYLTRANSFERASE, MITOCHONDRIAL"/>
    <property type="match status" value="1"/>
</dbReference>
<organism evidence="6 7">
    <name type="scientific">Leucobacter triazinivorans</name>
    <dbReference type="NCBI Taxonomy" id="1784719"/>
    <lineage>
        <taxon>Bacteria</taxon>
        <taxon>Bacillati</taxon>
        <taxon>Actinomycetota</taxon>
        <taxon>Actinomycetes</taxon>
        <taxon>Micrococcales</taxon>
        <taxon>Microbacteriaceae</taxon>
        <taxon>Leucobacter</taxon>
    </lineage>
</organism>
<dbReference type="EMBL" id="CP035806">
    <property type="protein sequence ID" value="QBE48699.1"/>
    <property type="molecule type" value="Genomic_DNA"/>
</dbReference>
<evidence type="ECO:0000256" key="2">
    <source>
        <dbReference type="ARBA" id="ARBA00022679"/>
    </source>
</evidence>
<keyword evidence="7" id="KW-1185">Reference proteome</keyword>
<keyword evidence="3" id="KW-0949">S-adenosyl-L-methionine</keyword>
<dbReference type="OrthoDB" id="9786503at2"/>
<proteinExistence type="predicted"/>
<dbReference type="InterPro" id="IPR041698">
    <property type="entry name" value="Methyltransf_25"/>
</dbReference>
<evidence type="ECO:0000256" key="4">
    <source>
        <dbReference type="SAM" id="MobiDB-lite"/>
    </source>
</evidence>
<dbReference type="RefSeq" id="WP_130109834.1">
    <property type="nucleotide sequence ID" value="NZ_CP035806.1"/>
</dbReference>
<feature type="region of interest" description="Disordered" evidence="4">
    <location>
        <begin position="1"/>
        <end position="27"/>
    </location>
</feature>
<name>A0A4V0Z1K2_9MICO</name>